<evidence type="ECO:0000256" key="4">
    <source>
        <dbReference type="ARBA" id="ARBA00022801"/>
    </source>
</evidence>
<dbReference type="SUPFAM" id="SSF51261">
    <property type="entry name" value="Duplicated hybrid motif"/>
    <property type="match status" value="1"/>
</dbReference>
<keyword evidence="5" id="KW-0862">Zinc</keyword>
<proteinExistence type="predicted"/>
<gene>
    <name evidence="9" type="ORF">MB824_06330</name>
</gene>
<keyword evidence="2" id="KW-0645">Protease</keyword>
<dbReference type="InterPro" id="IPR011055">
    <property type="entry name" value="Dup_hybrid_motif"/>
</dbReference>
<dbReference type="Pfam" id="PF22310">
    <property type="entry name" value="NMB0315_dom_I"/>
    <property type="match status" value="1"/>
</dbReference>
<feature type="domain" description="M23ase beta-sheet core" evidence="7">
    <location>
        <begin position="307"/>
        <end position="404"/>
    </location>
</feature>
<name>A0ABS9NMT1_9NEIS</name>
<keyword evidence="3" id="KW-0479">Metal-binding</keyword>
<organism evidence="9 10">
    <name type="scientific">Kingella pumchi</name>
    <dbReference type="NCBI Taxonomy" id="2779506"/>
    <lineage>
        <taxon>Bacteria</taxon>
        <taxon>Pseudomonadati</taxon>
        <taxon>Pseudomonadota</taxon>
        <taxon>Betaproteobacteria</taxon>
        <taxon>Neisseriales</taxon>
        <taxon>Neisseriaceae</taxon>
        <taxon>Kingella</taxon>
    </lineage>
</organism>
<feature type="domain" description="DD-carboxypeptidase/endopeptidase Mpg-like N-terminal" evidence="8">
    <location>
        <begin position="73"/>
        <end position="156"/>
    </location>
</feature>
<comment type="cofactor">
    <cofactor evidence="1">
        <name>Zn(2+)</name>
        <dbReference type="ChEBI" id="CHEBI:29105"/>
    </cofactor>
</comment>
<evidence type="ECO:0000313" key="10">
    <source>
        <dbReference type="Proteomes" id="UP001298424"/>
    </source>
</evidence>
<evidence type="ECO:0000313" key="9">
    <source>
        <dbReference type="EMBL" id="MCG6504107.1"/>
    </source>
</evidence>
<evidence type="ECO:0000256" key="5">
    <source>
        <dbReference type="ARBA" id="ARBA00022833"/>
    </source>
</evidence>
<sequence>MSKKPLLDNPTLKKFLPKTRRRQAALAAVLAAALLLPWACSGGSKNPKPAGGGRVVVQELPLPPLSEQSQGSSYWQDEEVRAGDTLEIILARLGIEAGSIRDLMAQSPVDLKSLKLHSGQIVSVRADAEQHVTDVQFFNDDDNGERNLVALERVNGRWQHHTAAADTETLPSLRSAVITTSAAGALARAGVPVEVRISLKEIFSGKVNLDELKEGDSVRVLYESLYFRGQEIATGNILAAEITAGGQTYYGYYFEQGESREGSREGNYYDENGQPLKEGFAGLPIEHYTRISSPYGIRIHPVLHTVRMHTGIDYAAPTGTRILAPSDGVVNFRGTKGGYGYAVMIDHGNGLETLYGHMSAFVEGVNVGTHVRAGQVIGLVGSTGRSTGPHLHYEVRINGQHVNPASVALPVPKLTPVNIGSLQNYRAKIDTLMSAVRGLPGIVSQKD</sequence>
<keyword evidence="10" id="KW-1185">Reference proteome</keyword>
<dbReference type="PANTHER" id="PTHR21666">
    <property type="entry name" value="PEPTIDASE-RELATED"/>
    <property type="match status" value="1"/>
</dbReference>
<dbReference type="Proteomes" id="UP001298424">
    <property type="component" value="Unassembled WGS sequence"/>
</dbReference>
<dbReference type="Gene3D" id="2.70.70.10">
    <property type="entry name" value="Glucose Permease (Domain IIA)"/>
    <property type="match status" value="1"/>
</dbReference>
<dbReference type="Gene3D" id="3.10.450.350">
    <property type="match status" value="2"/>
</dbReference>
<dbReference type="CDD" id="cd12797">
    <property type="entry name" value="M23_peptidase"/>
    <property type="match status" value="1"/>
</dbReference>
<dbReference type="InterPro" id="IPR054512">
    <property type="entry name" value="NMB0315-like_N"/>
</dbReference>
<dbReference type="RefSeq" id="WP_238747004.1">
    <property type="nucleotide sequence ID" value="NZ_JAKOOW010000024.1"/>
</dbReference>
<dbReference type="InterPro" id="IPR016047">
    <property type="entry name" value="M23ase_b-sheet_dom"/>
</dbReference>
<evidence type="ECO:0000256" key="6">
    <source>
        <dbReference type="ARBA" id="ARBA00023049"/>
    </source>
</evidence>
<evidence type="ECO:0000256" key="2">
    <source>
        <dbReference type="ARBA" id="ARBA00022670"/>
    </source>
</evidence>
<dbReference type="EMBL" id="JAKOOW010000024">
    <property type="protein sequence ID" value="MCG6504107.1"/>
    <property type="molecule type" value="Genomic_DNA"/>
</dbReference>
<dbReference type="InterPro" id="IPR050570">
    <property type="entry name" value="Cell_wall_metabolism_enzyme"/>
</dbReference>
<evidence type="ECO:0000256" key="3">
    <source>
        <dbReference type="ARBA" id="ARBA00022723"/>
    </source>
</evidence>
<reference evidence="9 10" key="1">
    <citation type="submission" date="2022-02" db="EMBL/GenBank/DDBJ databases">
        <title>Genome sequence data of Kingella unionensis sp. nov. strain CICC 24913 (CCUG 75125).</title>
        <authorList>
            <person name="Xiao M."/>
        </authorList>
    </citation>
    <scope>NUCLEOTIDE SEQUENCE [LARGE SCALE GENOMIC DNA]</scope>
    <source>
        <strain evidence="9 10">CICC 24913</strain>
    </source>
</reference>
<dbReference type="Pfam" id="PF01551">
    <property type="entry name" value="Peptidase_M23"/>
    <property type="match status" value="1"/>
</dbReference>
<dbReference type="PANTHER" id="PTHR21666:SF288">
    <property type="entry name" value="CELL DIVISION PROTEIN YTFB"/>
    <property type="match status" value="1"/>
</dbReference>
<evidence type="ECO:0000256" key="1">
    <source>
        <dbReference type="ARBA" id="ARBA00001947"/>
    </source>
</evidence>
<accession>A0ABS9NMT1</accession>
<comment type="caution">
    <text evidence="9">The sequence shown here is derived from an EMBL/GenBank/DDBJ whole genome shotgun (WGS) entry which is preliminary data.</text>
</comment>
<evidence type="ECO:0000259" key="8">
    <source>
        <dbReference type="Pfam" id="PF22310"/>
    </source>
</evidence>
<keyword evidence="6" id="KW-0482">Metalloprotease</keyword>
<evidence type="ECO:0000259" key="7">
    <source>
        <dbReference type="Pfam" id="PF01551"/>
    </source>
</evidence>
<protein>
    <submittedName>
        <fullName evidence="9">M23 family metallopeptidase</fullName>
    </submittedName>
</protein>
<keyword evidence="4" id="KW-0378">Hydrolase</keyword>